<sequence>MQEKKFIQLIEERSTSAEAENTPGQIKQLYFQHVEAIINKLGLVKEEEKGDLLKQLKEADQVYLNAQKLEIMGHVLFSRHGKSAIWAQKRLGMSPNAPIAASAEASMSQTNQVTGNLLFYPEHNQPFIAISPMNRAMQTAGLLIPENIDDAEISIEPALTENSSHPSGCDVRSTADMKKIYEATSFWLTPLKVILWFFSMLFSSQKDFDILYEKRMQALGNIKKHGSVESQVIDNRLDVKQDLDYAGDKVAEIKRLIEKADGRDCWFFGHGKNFQAFFTDLFGIKSIFAYAETRSVYKARNEQNEVSLFTPPYVLQVNQETGSIEGKFTASLGISDTLTAPDSARAISLLGRPTVQDTPQSGLRSTDQARPSVVTELVEEYQDEARADYNVGAGNLS</sequence>
<name>A0ABY4Y5U6_9GAMM</name>
<keyword evidence="2" id="KW-1185">Reference proteome</keyword>
<dbReference type="InterPro" id="IPR029033">
    <property type="entry name" value="His_PPase_superfam"/>
</dbReference>
<accession>A0ABY4Y5U6</accession>
<dbReference type="Gene3D" id="3.40.50.1240">
    <property type="entry name" value="Phosphoglycerate mutase-like"/>
    <property type="match status" value="1"/>
</dbReference>
<protein>
    <submittedName>
        <fullName evidence="1">Histidine phosphatase family protein</fullName>
    </submittedName>
</protein>
<organism evidence="1 2">
    <name type="scientific">Legionella lytica</name>
    <dbReference type="NCBI Taxonomy" id="96232"/>
    <lineage>
        <taxon>Bacteria</taxon>
        <taxon>Pseudomonadati</taxon>
        <taxon>Pseudomonadota</taxon>
        <taxon>Gammaproteobacteria</taxon>
        <taxon>Legionellales</taxon>
        <taxon>Legionellaceae</taxon>
        <taxon>Legionella</taxon>
    </lineage>
</organism>
<reference evidence="1" key="1">
    <citation type="submission" date="2021-03" db="EMBL/GenBank/DDBJ databases">
        <title>Legionella lytica PCM 2298.</title>
        <authorList>
            <person name="Koper P."/>
        </authorList>
    </citation>
    <scope>NUCLEOTIDE SEQUENCE</scope>
    <source>
        <strain evidence="1">PCM 2298</strain>
    </source>
</reference>
<proteinExistence type="predicted"/>
<dbReference type="SUPFAM" id="SSF53254">
    <property type="entry name" value="Phosphoglycerate mutase-like"/>
    <property type="match status" value="1"/>
</dbReference>
<gene>
    <name evidence="1" type="ORF">J2N86_09790</name>
</gene>
<dbReference type="RefSeq" id="WP_252579205.1">
    <property type="nucleotide sequence ID" value="NZ_CP071527.1"/>
</dbReference>
<dbReference type="Proteomes" id="UP001057474">
    <property type="component" value="Chromosome"/>
</dbReference>
<dbReference type="EMBL" id="CP071527">
    <property type="protein sequence ID" value="USQ12993.1"/>
    <property type="molecule type" value="Genomic_DNA"/>
</dbReference>
<evidence type="ECO:0000313" key="2">
    <source>
        <dbReference type="Proteomes" id="UP001057474"/>
    </source>
</evidence>
<evidence type="ECO:0000313" key="1">
    <source>
        <dbReference type="EMBL" id="USQ12993.1"/>
    </source>
</evidence>